<keyword evidence="2" id="KW-1185">Reference proteome</keyword>
<reference evidence="1" key="1">
    <citation type="submission" date="2023-03" db="EMBL/GenBank/DDBJ databases">
        <title>Mesosutterella sp. nov. isolated from porcine feces.</title>
        <authorList>
            <person name="Yu S."/>
        </authorList>
    </citation>
    <scope>NUCLEOTIDE SEQUENCE</scope>
    <source>
        <strain evidence="1">AGMB02718</strain>
    </source>
</reference>
<proteinExistence type="predicted"/>
<dbReference type="Gene3D" id="3.40.50.300">
    <property type="entry name" value="P-loop containing nucleotide triphosphate hydrolases"/>
    <property type="match status" value="1"/>
</dbReference>
<dbReference type="InterPro" id="IPR027417">
    <property type="entry name" value="P-loop_NTPase"/>
</dbReference>
<organism evidence="1 2">
    <name type="scientific">Mesosutterella faecium</name>
    <dbReference type="NCBI Taxonomy" id="2925194"/>
    <lineage>
        <taxon>Bacteria</taxon>
        <taxon>Pseudomonadati</taxon>
        <taxon>Pseudomonadota</taxon>
        <taxon>Betaproteobacteria</taxon>
        <taxon>Burkholderiales</taxon>
        <taxon>Sutterellaceae</taxon>
        <taxon>Mesosutterella</taxon>
    </lineage>
</organism>
<evidence type="ECO:0000313" key="2">
    <source>
        <dbReference type="Proteomes" id="UP001165481"/>
    </source>
</evidence>
<evidence type="ECO:0000313" key="1">
    <source>
        <dbReference type="EMBL" id="MDL2059935.1"/>
    </source>
</evidence>
<comment type="caution">
    <text evidence="1">The sequence shown here is derived from an EMBL/GenBank/DDBJ whole genome shotgun (WGS) entry which is preliminary data.</text>
</comment>
<protein>
    <submittedName>
        <fullName evidence="1">AAA family ATPase</fullName>
    </submittedName>
</protein>
<accession>A0ABT7INH9</accession>
<dbReference type="Proteomes" id="UP001165481">
    <property type="component" value="Unassembled WGS sequence"/>
</dbReference>
<gene>
    <name evidence="1" type="ORF">MUN46_008330</name>
</gene>
<dbReference type="SUPFAM" id="SSF52540">
    <property type="entry name" value="P-loop containing nucleoside triphosphate hydrolases"/>
    <property type="match status" value="1"/>
</dbReference>
<name>A0ABT7INH9_9BURK</name>
<sequence length="341" mass="38014">MKYSDIKASVLEQFAAPGGFSVVPYITGCPGGGKSACVREIARALQERRGIPGSRVIEFNPSLRDPVDILGIPDTRGEYCRWLPPEEFYAIRAGQGPSVLIIEELSDASMAMQNPLCRVILDRCAGQLRLSEELYILATGNRTQDRSGANRLSTKLGNRMRELRFDTDLEDWCRWAALNNIRPEIVGFLRFRPALLSDFDPLRTVNPTPRSWEDASKIPTSLPEPVFYEHLAGSVGEGAAAEYAGFLKIYRSLPDMDEFLRNPARVKIGKEPSVLFALCARISSVVSKENFPKFYKFLRTLPDEFCVMGVRECLLACPAIASTKAFADFAERHQNALLGQN</sequence>
<dbReference type="RefSeq" id="WP_243376388.1">
    <property type="nucleotide sequence ID" value="NZ_JAKZJU020000001.1"/>
</dbReference>
<dbReference type="EMBL" id="JAKZJU020000001">
    <property type="protein sequence ID" value="MDL2059935.1"/>
    <property type="molecule type" value="Genomic_DNA"/>
</dbReference>